<proteinExistence type="predicted"/>
<dbReference type="Pfam" id="PF04229">
    <property type="entry name" value="GrpB"/>
    <property type="match status" value="1"/>
</dbReference>
<gene>
    <name evidence="1" type="ORF">ACETRX_22285</name>
</gene>
<dbReference type="SUPFAM" id="SSF81301">
    <property type="entry name" value="Nucleotidyltransferase"/>
    <property type="match status" value="1"/>
</dbReference>
<dbReference type="InterPro" id="IPR043519">
    <property type="entry name" value="NT_sf"/>
</dbReference>
<dbReference type="Gene3D" id="3.30.460.10">
    <property type="entry name" value="Beta Polymerase, domain 2"/>
    <property type="match status" value="1"/>
</dbReference>
<comment type="caution">
    <text evidence="1">The sequence shown here is derived from an EMBL/GenBank/DDBJ whole genome shotgun (WGS) entry which is preliminary data.</text>
</comment>
<name>A0ABV6ZJL7_9HYPH</name>
<evidence type="ECO:0000313" key="1">
    <source>
        <dbReference type="EMBL" id="MFC2252383.1"/>
    </source>
</evidence>
<dbReference type="PANTHER" id="PTHR34822:SF1">
    <property type="entry name" value="GRPB FAMILY PROTEIN"/>
    <property type="match status" value="1"/>
</dbReference>
<dbReference type="Proteomes" id="UP001595190">
    <property type="component" value="Unassembled WGS sequence"/>
</dbReference>
<dbReference type="EMBL" id="JBHGPK010000011">
    <property type="protein sequence ID" value="MFC2252383.1"/>
    <property type="molecule type" value="Genomic_DNA"/>
</dbReference>
<protein>
    <submittedName>
        <fullName evidence="1">GrpB family protein</fullName>
    </submittedName>
</protein>
<reference evidence="1 2" key="1">
    <citation type="submission" date="2024-09" db="EMBL/GenBank/DDBJ databases">
        <title>Description of Labrys sedimenti sp. nov., isolated from a diclofenac-degrading enrichment culture, and genome-based reclassification of Labrys portucalensis as a later heterotypic synonym of Labrys neptuniae.</title>
        <authorList>
            <person name="Tancsics A."/>
            <person name="Csepanyi A."/>
        </authorList>
    </citation>
    <scope>NUCLEOTIDE SEQUENCE [LARGE SCALE GENOMIC DNA]</scope>
    <source>
        <strain evidence="1 2">LMG 23412</strain>
    </source>
</reference>
<dbReference type="InterPro" id="IPR007344">
    <property type="entry name" value="GrpB/CoaE"/>
</dbReference>
<sequence length="71" mass="7573">MVGPVIIVPYDPTWPEVFARIRDEIAIALGPIAREIRHIGSTSVPGLAAKPIIDIDVVIFQVIDTIGPGTA</sequence>
<accession>A0ABV6ZJL7</accession>
<organism evidence="1 2">
    <name type="scientific">Labrys neptuniae</name>
    <dbReference type="NCBI Taxonomy" id="376174"/>
    <lineage>
        <taxon>Bacteria</taxon>
        <taxon>Pseudomonadati</taxon>
        <taxon>Pseudomonadota</taxon>
        <taxon>Alphaproteobacteria</taxon>
        <taxon>Hyphomicrobiales</taxon>
        <taxon>Xanthobacteraceae</taxon>
        <taxon>Labrys</taxon>
    </lineage>
</organism>
<dbReference type="RefSeq" id="WP_394312995.1">
    <property type="nucleotide sequence ID" value="NZ_JBHGPK010000011.1"/>
</dbReference>
<evidence type="ECO:0000313" key="2">
    <source>
        <dbReference type="Proteomes" id="UP001595190"/>
    </source>
</evidence>
<dbReference type="PANTHER" id="PTHR34822">
    <property type="entry name" value="GRPB DOMAIN PROTEIN (AFU_ORTHOLOGUE AFUA_1G01530)"/>
    <property type="match status" value="1"/>
</dbReference>